<feature type="transmembrane region" description="Helical" evidence="3">
    <location>
        <begin position="172"/>
        <end position="197"/>
    </location>
</feature>
<dbReference type="Proteomes" id="UP000309133">
    <property type="component" value="Unassembled WGS sequence"/>
</dbReference>
<evidence type="ECO:0000256" key="3">
    <source>
        <dbReference type="SAM" id="Phobius"/>
    </source>
</evidence>
<comment type="similarity">
    <text evidence="1 2">Belongs to the BioY family.</text>
</comment>
<proteinExistence type="inferred from homology"/>
<dbReference type="PIRSF" id="PIRSF016661">
    <property type="entry name" value="BioY"/>
    <property type="match status" value="1"/>
</dbReference>
<dbReference type="GO" id="GO:0015225">
    <property type="term" value="F:biotin transmembrane transporter activity"/>
    <property type="evidence" value="ECO:0007669"/>
    <property type="project" value="UniProtKB-UniRule"/>
</dbReference>
<dbReference type="Gene3D" id="1.10.1760.20">
    <property type="match status" value="1"/>
</dbReference>
<dbReference type="PANTHER" id="PTHR34295">
    <property type="entry name" value="BIOTIN TRANSPORTER BIOY"/>
    <property type="match status" value="1"/>
</dbReference>
<keyword evidence="3" id="KW-1133">Transmembrane helix</keyword>
<keyword evidence="5" id="KW-1185">Reference proteome</keyword>
<feature type="transmembrane region" description="Helical" evidence="3">
    <location>
        <begin position="32"/>
        <end position="55"/>
    </location>
</feature>
<dbReference type="AlphaFoldDB" id="A0A4S4FR59"/>
<comment type="caution">
    <text evidence="4">The sequence shown here is derived from an EMBL/GenBank/DDBJ whole genome shotgun (WGS) entry which is preliminary data.</text>
</comment>
<feature type="transmembrane region" description="Helical" evidence="3">
    <location>
        <begin position="62"/>
        <end position="91"/>
    </location>
</feature>
<feature type="transmembrane region" description="Helical" evidence="3">
    <location>
        <begin position="138"/>
        <end position="160"/>
    </location>
</feature>
<comment type="subcellular location">
    <subcellularLocation>
        <location evidence="2">Cell membrane</location>
        <topology evidence="2">Multi-pass membrane protein</topology>
    </subcellularLocation>
</comment>
<dbReference type="RefSeq" id="WP_136425894.1">
    <property type="nucleotide sequence ID" value="NZ_SSSM01000001.1"/>
</dbReference>
<dbReference type="OrthoDB" id="1496139at2"/>
<accession>A0A4S4FR59</accession>
<dbReference type="PANTHER" id="PTHR34295:SF1">
    <property type="entry name" value="BIOTIN TRANSPORTER BIOY"/>
    <property type="match status" value="1"/>
</dbReference>
<dbReference type="InterPro" id="IPR003784">
    <property type="entry name" value="BioY"/>
</dbReference>
<dbReference type="EMBL" id="SSSM01000001">
    <property type="protein sequence ID" value="THG33113.1"/>
    <property type="molecule type" value="Genomic_DNA"/>
</dbReference>
<feature type="transmembrane region" description="Helical" evidence="3">
    <location>
        <begin position="103"/>
        <end position="126"/>
    </location>
</feature>
<reference evidence="4 5" key="1">
    <citation type="submission" date="2019-04" db="EMBL/GenBank/DDBJ databases">
        <authorList>
            <person name="Jiang L."/>
        </authorList>
    </citation>
    <scope>NUCLEOTIDE SEQUENCE [LARGE SCALE GENOMIC DNA]</scope>
    <source>
        <strain evidence="4 5">YIM 131853</strain>
    </source>
</reference>
<name>A0A4S4FR59_9MICO</name>
<keyword evidence="2 3" id="KW-0472">Membrane</keyword>
<keyword evidence="2" id="KW-0813">Transport</keyword>
<dbReference type="Pfam" id="PF02632">
    <property type="entry name" value="BioY"/>
    <property type="match status" value="1"/>
</dbReference>
<evidence type="ECO:0000313" key="5">
    <source>
        <dbReference type="Proteomes" id="UP000309133"/>
    </source>
</evidence>
<keyword evidence="3" id="KW-0812">Transmembrane</keyword>
<evidence type="ECO:0000256" key="2">
    <source>
        <dbReference type="PIRNR" id="PIRNR016661"/>
    </source>
</evidence>
<dbReference type="GO" id="GO:0005886">
    <property type="term" value="C:plasma membrane"/>
    <property type="evidence" value="ECO:0007669"/>
    <property type="project" value="UniProtKB-SubCell"/>
</dbReference>
<organism evidence="4 5">
    <name type="scientific">Naasia lichenicola</name>
    <dbReference type="NCBI Taxonomy" id="2565933"/>
    <lineage>
        <taxon>Bacteria</taxon>
        <taxon>Bacillati</taxon>
        <taxon>Actinomycetota</taxon>
        <taxon>Actinomycetes</taxon>
        <taxon>Micrococcales</taxon>
        <taxon>Microbacteriaceae</taxon>
        <taxon>Naasia</taxon>
    </lineage>
</organism>
<gene>
    <name evidence="4" type="ORF">E6C64_01765</name>
</gene>
<sequence>MTRTPATPAGSVAIRRTVLADRVIPRTLATDAVLVLLGAALTAVLAQVAIPLWPVPITGQTLAVLLVGGSLGAARGAISMGVYALVGALGLPVFSDASHGVGVLFGATGGYIVGFVLAAALTGYLAERRWAKSFAGGLVSYFAGSAAVFAVGLPWLGFTLGLTIEQTLVAGLYPFIIGGVIKAVVAAGVIRAGWFAADRGRRS</sequence>
<keyword evidence="2" id="KW-1003">Cell membrane</keyword>
<protein>
    <recommendedName>
        <fullName evidence="2">Biotin transporter</fullName>
    </recommendedName>
</protein>
<evidence type="ECO:0000313" key="4">
    <source>
        <dbReference type="EMBL" id="THG33113.1"/>
    </source>
</evidence>
<evidence type="ECO:0000256" key="1">
    <source>
        <dbReference type="ARBA" id="ARBA00010692"/>
    </source>
</evidence>